<dbReference type="PANTHER" id="PTHR46115">
    <property type="entry name" value="THIOREDOXIN-LIKE PROTEIN 1"/>
    <property type="match status" value="1"/>
</dbReference>
<dbReference type="PROSITE" id="PS51352">
    <property type="entry name" value="THIOREDOXIN_2"/>
    <property type="match status" value="1"/>
</dbReference>
<accession>A0A0D1XLJ2</accession>
<organism evidence="6 7">
    <name type="scientific">Verruconis gallopava</name>
    <dbReference type="NCBI Taxonomy" id="253628"/>
    <lineage>
        <taxon>Eukaryota</taxon>
        <taxon>Fungi</taxon>
        <taxon>Dikarya</taxon>
        <taxon>Ascomycota</taxon>
        <taxon>Pezizomycotina</taxon>
        <taxon>Dothideomycetes</taxon>
        <taxon>Pleosporomycetidae</taxon>
        <taxon>Venturiales</taxon>
        <taxon>Sympoventuriaceae</taxon>
        <taxon>Verruconis</taxon>
    </lineage>
</organism>
<gene>
    <name evidence="6" type="ORF">PV09_05508</name>
</gene>
<name>A0A0D1XLJ2_9PEZI</name>
<proteinExistence type="inferred from homology"/>
<feature type="domain" description="PITH" evidence="5">
    <location>
        <begin position="130"/>
        <end position="330"/>
    </location>
</feature>
<dbReference type="Pfam" id="PF00085">
    <property type="entry name" value="Thioredoxin"/>
    <property type="match status" value="1"/>
</dbReference>
<dbReference type="Proteomes" id="UP000053259">
    <property type="component" value="Unassembled WGS sequence"/>
</dbReference>
<dbReference type="VEuPathDB" id="FungiDB:PV09_05508"/>
<dbReference type="Gene3D" id="3.40.30.10">
    <property type="entry name" value="Glutaredoxin"/>
    <property type="match status" value="1"/>
</dbReference>
<dbReference type="InterPro" id="IPR017937">
    <property type="entry name" value="Thioredoxin_CS"/>
</dbReference>
<dbReference type="RefSeq" id="XP_016213165.1">
    <property type="nucleotide sequence ID" value="XM_016359026.1"/>
</dbReference>
<evidence type="ECO:0000256" key="2">
    <source>
        <dbReference type="ARBA" id="ARBA00023157"/>
    </source>
</evidence>
<dbReference type="PRINTS" id="PR00421">
    <property type="entry name" value="THIOREDOXIN"/>
</dbReference>
<evidence type="ECO:0000313" key="7">
    <source>
        <dbReference type="Proteomes" id="UP000053259"/>
    </source>
</evidence>
<dbReference type="GeneID" id="27313481"/>
<evidence type="ECO:0000259" key="4">
    <source>
        <dbReference type="PROSITE" id="PS51352"/>
    </source>
</evidence>
<dbReference type="CDD" id="cd02947">
    <property type="entry name" value="TRX_family"/>
    <property type="match status" value="1"/>
</dbReference>
<dbReference type="Pfam" id="PF06201">
    <property type="entry name" value="PITH"/>
    <property type="match status" value="1"/>
</dbReference>
<dbReference type="PROSITE" id="PS00194">
    <property type="entry name" value="THIOREDOXIN_1"/>
    <property type="match status" value="1"/>
</dbReference>
<dbReference type="OrthoDB" id="2121326at2759"/>
<dbReference type="InterPro" id="IPR010400">
    <property type="entry name" value="PITH_dom"/>
</dbReference>
<dbReference type="EMBL" id="KN847545">
    <property type="protein sequence ID" value="KIW03296.1"/>
    <property type="molecule type" value="Genomic_DNA"/>
</dbReference>
<evidence type="ECO:0000256" key="1">
    <source>
        <dbReference type="ARBA" id="ARBA00008987"/>
    </source>
</evidence>
<dbReference type="AlphaFoldDB" id="A0A0D1XLJ2"/>
<dbReference type="InterPro" id="IPR013766">
    <property type="entry name" value="Thioredoxin_domain"/>
</dbReference>
<evidence type="ECO:0000259" key="5">
    <source>
        <dbReference type="PROSITE" id="PS51532"/>
    </source>
</evidence>
<keyword evidence="7" id="KW-1185">Reference proteome</keyword>
<dbReference type="SUPFAM" id="SSF49785">
    <property type="entry name" value="Galactose-binding domain-like"/>
    <property type="match status" value="1"/>
</dbReference>
<dbReference type="HOGENOM" id="CLU_072377_0_0_1"/>
<dbReference type="InterPro" id="IPR037047">
    <property type="entry name" value="PITH_dom_sf"/>
</dbReference>
<comment type="similarity">
    <text evidence="1">Belongs to the thioredoxin family.</text>
</comment>
<sequence>MSKNSKTIEISSALQFNTLLASSKAVVADFYADWCGPCKAIAPLFEDFSATYSRKDLVTFAKVNTDKLADVAAKYSVSALPTLIYFENEKEHTRIQGSSKQELTKLIDRWKAIGSGAEGAGNSSSASTWNGASLPRGMADVTEQVDIKGLEIRNNDSEFGNARTLVDVSKPSSLGSGKAKAASGSSDGAKDWVESDTDPELMIHMPFQSTLKIHSLQITSVVPEDVDEDDDETPMRPKTLKLFINRPNIVGFDEDIEPTQEVTIQDSDWQDHTATVPLRYVKFQKVSTLCIFVVEGNRNAEKTRIDRIRIIGESGEKRDMGKLEKIGDEAGE</sequence>
<dbReference type="InParanoid" id="A0A0D1XLJ2"/>
<protein>
    <submittedName>
        <fullName evidence="6">Thioredoxin</fullName>
    </submittedName>
</protein>
<feature type="domain" description="Thioredoxin" evidence="4">
    <location>
        <begin position="1"/>
        <end position="112"/>
    </location>
</feature>
<dbReference type="Gene3D" id="2.60.120.470">
    <property type="entry name" value="PITH domain"/>
    <property type="match status" value="1"/>
</dbReference>
<evidence type="ECO:0000256" key="3">
    <source>
        <dbReference type="SAM" id="MobiDB-lite"/>
    </source>
</evidence>
<feature type="region of interest" description="Disordered" evidence="3">
    <location>
        <begin position="170"/>
        <end position="192"/>
    </location>
</feature>
<dbReference type="STRING" id="253628.A0A0D1XLJ2"/>
<dbReference type="InterPro" id="IPR008979">
    <property type="entry name" value="Galactose-bd-like_sf"/>
</dbReference>
<evidence type="ECO:0000313" key="6">
    <source>
        <dbReference type="EMBL" id="KIW03296.1"/>
    </source>
</evidence>
<dbReference type="SUPFAM" id="SSF52833">
    <property type="entry name" value="Thioredoxin-like"/>
    <property type="match status" value="1"/>
</dbReference>
<dbReference type="GO" id="GO:0005737">
    <property type="term" value="C:cytoplasm"/>
    <property type="evidence" value="ECO:0007669"/>
    <property type="project" value="UniProtKB-ARBA"/>
</dbReference>
<keyword evidence="2" id="KW-1015">Disulfide bond</keyword>
<dbReference type="PROSITE" id="PS51532">
    <property type="entry name" value="PITH"/>
    <property type="match status" value="1"/>
</dbReference>
<dbReference type="InterPro" id="IPR036249">
    <property type="entry name" value="Thioredoxin-like_sf"/>
</dbReference>
<feature type="compositionally biased region" description="Low complexity" evidence="3">
    <location>
        <begin position="170"/>
        <end position="187"/>
    </location>
</feature>
<reference evidence="6 7" key="1">
    <citation type="submission" date="2015-01" db="EMBL/GenBank/DDBJ databases">
        <title>The Genome Sequence of Ochroconis gallopava CBS43764.</title>
        <authorList>
            <consortium name="The Broad Institute Genomics Platform"/>
            <person name="Cuomo C."/>
            <person name="de Hoog S."/>
            <person name="Gorbushina A."/>
            <person name="Stielow B."/>
            <person name="Teixiera M."/>
            <person name="Abouelleil A."/>
            <person name="Chapman S.B."/>
            <person name="Priest M."/>
            <person name="Young S.K."/>
            <person name="Wortman J."/>
            <person name="Nusbaum C."/>
            <person name="Birren B."/>
        </authorList>
    </citation>
    <scope>NUCLEOTIDE SEQUENCE [LARGE SCALE GENOMIC DNA]</scope>
    <source>
        <strain evidence="6 7">CBS 43764</strain>
    </source>
</reference>